<evidence type="ECO:0000313" key="10">
    <source>
        <dbReference type="EMBL" id="PQB04980.1"/>
    </source>
</evidence>
<protein>
    <recommendedName>
        <fullName evidence="2">mannose-1-phosphate guanylyltransferase</fullName>
        <ecNumber evidence="2">2.7.7.13</ecNumber>
    </recommendedName>
</protein>
<gene>
    <name evidence="10" type="ORF">BST85_08800</name>
</gene>
<feature type="domain" description="Nucleotidyl transferase" evidence="8">
    <location>
        <begin position="7"/>
        <end position="286"/>
    </location>
</feature>
<evidence type="ECO:0000256" key="4">
    <source>
        <dbReference type="ARBA" id="ARBA00022695"/>
    </source>
</evidence>
<evidence type="ECO:0000259" key="9">
    <source>
        <dbReference type="Pfam" id="PF22640"/>
    </source>
</evidence>
<dbReference type="EMBL" id="MQUB01000001">
    <property type="protein sequence ID" value="PQB04980.1"/>
    <property type="molecule type" value="Genomic_DNA"/>
</dbReference>
<dbReference type="RefSeq" id="WP_104812911.1">
    <property type="nucleotide sequence ID" value="NZ_MQUB01000001.1"/>
</dbReference>
<dbReference type="Proteomes" id="UP000239800">
    <property type="component" value="Unassembled WGS sequence"/>
</dbReference>
<keyword evidence="3 10" id="KW-0808">Transferase</keyword>
<dbReference type="FunFam" id="3.90.550.10:FF:000046">
    <property type="entry name" value="Mannose-1-phosphate guanylyltransferase (GDP)"/>
    <property type="match status" value="1"/>
</dbReference>
<evidence type="ECO:0000256" key="5">
    <source>
        <dbReference type="ARBA" id="ARBA00022741"/>
    </source>
</evidence>
<evidence type="ECO:0000256" key="7">
    <source>
        <dbReference type="ARBA" id="ARBA00047343"/>
    </source>
</evidence>
<accession>A0A2S7KQU4</accession>
<dbReference type="CDD" id="cd02509">
    <property type="entry name" value="GDP-M1P_Guanylyltransferase"/>
    <property type="match status" value="1"/>
</dbReference>
<dbReference type="OrthoDB" id="9806359at2"/>
<dbReference type="InterPro" id="IPR054566">
    <property type="entry name" value="ManC/GMP-like_b-helix"/>
</dbReference>
<keyword evidence="4 10" id="KW-0548">Nucleotidyltransferase</keyword>
<dbReference type="Pfam" id="PF00483">
    <property type="entry name" value="NTP_transferase"/>
    <property type="match status" value="1"/>
</dbReference>
<comment type="similarity">
    <text evidence="1">Belongs to the mannose-6-phosphate isomerase type 2 family.</text>
</comment>
<organism evidence="10 11">
    <name type="scientific">Aureitalea marina</name>
    <dbReference type="NCBI Taxonomy" id="930804"/>
    <lineage>
        <taxon>Bacteria</taxon>
        <taxon>Pseudomonadati</taxon>
        <taxon>Bacteroidota</taxon>
        <taxon>Flavobacteriia</taxon>
        <taxon>Flavobacteriales</taxon>
        <taxon>Flavobacteriaceae</taxon>
        <taxon>Aureitalea</taxon>
    </lineage>
</organism>
<dbReference type="GO" id="GO:0004475">
    <property type="term" value="F:mannose-1-phosphate guanylyltransferase (GTP) activity"/>
    <property type="evidence" value="ECO:0007669"/>
    <property type="project" value="UniProtKB-EC"/>
</dbReference>
<dbReference type="InterPro" id="IPR005835">
    <property type="entry name" value="NTP_transferase_dom"/>
</dbReference>
<dbReference type="InterPro" id="IPR029044">
    <property type="entry name" value="Nucleotide-diphossugar_trans"/>
</dbReference>
<dbReference type="InterPro" id="IPR051161">
    <property type="entry name" value="Mannose-6P_isomerase_type2"/>
</dbReference>
<evidence type="ECO:0000256" key="6">
    <source>
        <dbReference type="ARBA" id="ARBA00023134"/>
    </source>
</evidence>
<reference evidence="10 11" key="1">
    <citation type="submission" date="2016-11" db="EMBL/GenBank/DDBJ databases">
        <title>Trade-off between light-utilization and light-protection in marine flavobacteria.</title>
        <authorList>
            <person name="Kumagai Y."/>
        </authorList>
    </citation>
    <scope>NUCLEOTIDE SEQUENCE [LARGE SCALE GENOMIC DNA]</scope>
    <source>
        <strain evidence="10 11">NBRC 107741</strain>
    </source>
</reference>
<keyword evidence="6" id="KW-0342">GTP-binding</keyword>
<keyword evidence="11" id="KW-1185">Reference proteome</keyword>
<dbReference type="SUPFAM" id="SSF53448">
    <property type="entry name" value="Nucleotide-diphospho-sugar transferases"/>
    <property type="match status" value="1"/>
</dbReference>
<dbReference type="GO" id="GO:0005525">
    <property type="term" value="F:GTP binding"/>
    <property type="evidence" value="ECO:0007669"/>
    <property type="project" value="UniProtKB-KW"/>
</dbReference>
<dbReference type="Pfam" id="PF22640">
    <property type="entry name" value="ManC_GMP_beta-helix"/>
    <property type="match status" value="1"/>
</dbReference>
<sequence>MNNNYYAVIMAGGIGSRFWPVSTSSFPKQFHDMLGTGQSLLQKTFSRLNQFVPASQINVLTNASYTELVCEQLPEIDKNQVVPEPAMRNTAPCILWSAMRIYKENPDALMLVAPSDHWIEDELAFKDDVLACFDLCAQEDVLVTLGIVPDFPNTGYGYIEKDKTDTKDIPSVLRFCEKPDYDTAKQFLESGNFLWNAGIFIWSARSILKAFKEFLPKMYALFSEGDDSYHTDGEMEFINSTYPKAENISIDYGIMEKAANVRVKNASFDWNDLGTWGALFEKMVDDPSENAVVRAKPLLDNANSNMIYTSKEKLVVVDGLDDYIIVDKDDVLLIFPKQKQQEIKELLQKVNSNFGDQYT</sequence>
<evidence type="ECO:0000259" key="8">
    <source>
        <dbReference type="Pfam" id="PF00483"/>
    </source>
</evidence>
<feature type="domain" description="MannoseP isomerase/GMP-like beta-helix" evidence="9">
    <location>
        <begin position="304"/>
        <end position="349"/>
    </location>
</feature>
<comment type="caution">
    <text evidence="10">The sequence shown here is derived from an EMBL/GenBank/DDBJ whole genome shotgun (WGS) entry which is preliminary data.</text>
</comment>
<dbReference type="Gene3D" id="3.90.550.10">
    <property type="entry name" value="Spore Coat Polysaccharide Biosynthesis Protein SpsA, Chain A"/>
    <property type="match status" value="1"/>
</dbReference>
<dbReference type="EC" id="2.7.7.13" evidence="2"/>
<dbReference type="AlphaFoldDB" id="A0A2S7KQU4"/>
<dbReference type="SUPFAM" id="SSF159283">
    <property type="entry name" value="Guanosine diphospho-D-mannose pyrophosphorylase/mannose-6-phosphate isomerase linker domain"/>
    <property type="match status" value="1"/>
</dbReference>
<evidence type="ECO:0000256" key="1">
    <source>
        <dbReference type="ARBA" id="ARBA00006115"/>
    </source>
</evidence>
<comment type="catalytic activity">
    <reaction evidence="7">
        <text>alpha-D-mannose 1-phosphate + GTP + H(+) = GDP-alpha-D-mannose + diphosphate</text>
        <dbReference type="Rhea" id="RHEA:15229"/>
        <dbReference type="ChEBI" id="CHEBI:15378"/>
        <dbReference type="ChEBI" id="CHEBI:33019"/>
        <dbReference type="ChEBI" id="CHEBI:37565"/>
        <dbReference type="ChEBI" id="CHEBI:57527"/>
        <dbReference type="ChEBI" id="CHEBI:58409"/>
        <dbReference type="EC" id="2.7.7.13"/>
    </reaction>
</comment>
<dbReference type="PANTHER" id="PTHR46390:SF1">
    <property type="entry name" value="MANNOSE-1-PHOSPHATE GUANYLYLTRANSFERASE"/>
    <property type="match status" value="1"/>
</dbReference>
<evidence type="ECO:0000313" key="11">
    <source>
        <dbReference type="Proteomes" id="UP000239800"/>
    </source>
</evidence>
<evidence type="ECO:0000256" key="2">
    <source>
        <dbReference type="ARBA" id="ARBA00012387"/>
    </source>
</evidence>
<proteinExistence type="inferred from homology"/>
<dbReference type="GO" id="GO:0009298">
    <property type="term" value="P:GDP-mannose biosynthetic process"/>
    <property type="evidence" value="ECO:0007669"/>
    <property type="project" value="TreeGrafter"/>
</dbReference>
<dbReference type="InterPro" id="IPR049577">
    <property type="entry name" value="GMPP_N"/>
</dbReference>
<keyword evidence="5" id="KW-0547">Nucleotide-binding</keyword>
<dbReference type="PANTHER" id="PTHR46390">
    <property type="entry name" value="MANNOSE-1-PHOSPHATE GUANYLYLTRANSFERASE"/>
    <property type="match status" value="1"/>
</dbReference>
<name>A0A2S7KQU4_9FLAO</name>
<evidence type="ECO:0000256" key="3">
    <source>
        <dbReference type="ARBA" id="ARBA00022679"/>
    </source>
</evidence>